<proteinExistence type="predicted"/>
<evidence type="ECO:0000313" key="2">
    <source>
        <dbReference type="EMBL" id="ETO24158.1"/>
    </source>
</evidence>
<gene>
    <name evidence="2" type="ORF">RFI_13001</name>
</gene>
<accession>X6NE41</accession>
<organism evidence="2 3">
    <name type="scientific">Reticulomyxa filosa</name>
    <dbReference type="NCBI Taxonomy" id="46433"/>
    <lineage>
        <taxon>Eukaryota</taxon>
        <taxon>Sar</taxon>
        <taxon>Rhizaria</taxon>
        <taxon>Retaria</taxon>
        <taxon>Foraminifera</taxon>
        <taxon>Monothalamids</taxon>
        <taxon>Reticulomyxidae</taxon>
        <taxon>Reticulomyxa</taxon>
    </lineage>
</organism>
<name>X6NE41_RETFI</name>
<reference evidence="2 3" key="1">
    <citation type="journal article" date="2013" name="Curr. Biol.">
        <title>The Genome of the Foraminiferan Reticulomyxa filosa.</title>
        <authorList>
            <person name="Glockner G."/>
            <person name="Hulsmann N."/>
            <person name="Schleicher M."/>
            <person name="Noegel A.A."/>
            <person name="Eichinger L."/>
            <person name="Gallinger C."/>
            <person name="Pawlowski J."/>
            <person name="Sierra R."/>
            <person name="Euteneuer U."/>
            <person name="Pillet L."/>
            <person name="Moustafa A."/>
            <person name="Platzer M."/>
            <person name="Groth M."/>
            <person name="Szafranski K."/>
            <person name="Schliwa M."/>
        </authorList>
    </citation>
    <scope>NUCLEOTIDE SEQUENCE [LARGE SCALE GENOMIC DNA]</scope>
</reference>
<feature type="region of interest" description="Disordered" evidence="1">
    <location>
        <begin position="1"/>
        <end position="30"/>
    </location>
</feature>
<protein>
    <submittedName>
        <fullName evidence="2">Uncharacterized protein</fullName>
    </submittedName>
</protein>
<keyword evidence="3" id="KW-1185">Reference proteome</keyword>
<dbReference type="EMBL" id="ASPP01009403">
    <property type="protein sequence ID" value="ETO24158.1"/>
    <property type="molecule type" value="Genomic_DNA"/>
</dbReference>
<sequence length="219" mass="26124">MVDFREQKFDLNIGNEEKQKEEKDIKEQEEDEQLLRDAWTEIEQSQLILNREQSIDILNLHISQMPENPQLQQLLHEIDYNDPAANETGEEDEDCDDEHIIRVSQQKRSSLQQLTDCAVENANERNASNRFHSVNVSRVAGESQHQDDQHFDDHELREPFRLHVDAEQAEVYRNLLTIVFYQFMTQREQRKFVNMFLNLVKMQLKLWKVRSVVKCNDKQ</sequence>
<dbReference type="AlphaFoldDB" id="X6NE41"/>
<evidence type="ECO:0000313" key="3">
    <source>
        <dbReference type="Proteomes" id="UP000023152"/>
    </source>
</evidence>
<evidence type="ECO:0000256" key="1">
    <source>
        <dbReference type="SAM" id="MobiDB-lite"/>
    </source>
</evidence>
<comment type="caution">
    <text evidence="2">The sequence shown here is derived from an EMBL/GenBank/DDBJ whole genome shotgun (WGS) entry which is preliminary data.</text>
</comment>
<dbReference type="Proteomes" id="UP000023152">
    <property type="component" value="Unassembled WGS sequence"/>
</dbReference>
<feature type="compositionally biased region" description="Basic and acidic residues" evidence="1">
    <location>
        <begin position="1"/>
        <end position="26"/>
    </location>
</feature>